<reference evidence="2 3" key="1">
    <citation type="submission" date="2016-10" db="EMBL/GenBank/DDBJ databases">
        <authorList>
            <person name="de Groot N.N."/>
        </authorList>
    </citation>
    <scope>NUCLEOTIDE SEQUENCE [LARGE SCALE GENOMIC DNA]</scope>
    <source>
        <strain evidence="3">L7-484,KACC 16230,DSM 25025</strain>
    </source>
</reference>
<dbReference type="PROSITE" id="PS50914">
    <property type="entry name" value="BON"/>
    <property type="match status" value="1"/>
</dbReference>
<dbReference type="SUPFAM" id="SSF49879">
    <property type="entry name" value="SMAD/FHA domain"/>
    <property type="match status" value="1"/>
</dbReference>
<name>A0A1H0EUM7_9HYPH</name>
<proteinExistence type="predicted"/>
<accession>A0A1H0EUM7</accession>
<protein>
    <submittedName>
        <fullName evidence="2">BON domain-containing protein</fullName>
    </submittedName>
</protein>
<dbReference type="RefSeq" id="WP_090670231.1">
    <property type="nucleotide sequence ID" value="NZ_FNIT01000002.1"/>
</dbReference>
<evidence type="ECO:0000259" key="1">
    <source>
        <dbReference type="PROSITE" id="PS50914"/>
    </source>
</evidence>
<evidence type="ECO:0000313" key="2">
    <source>
        <dbReference type="EMBL" id="SDN85969.1"/>
    </source>
</evidence>
<dbReference type="Gene3D" id="2.60.200.20">
    <property type="match status" value="1"/>
</dbReference>
<dbReference type="InterPro" id="IPR008984">
    <property type="entry name" value="SMAD_FHA_dom_sf"/>
</dbReference>
<organism evidence="2 3">
    <name type="scientific">Aureimonas jatrophae</name>
    <dbReference type="NCBI Taxonomy" id="1166073"/>
    <lineage>
        <taxon>Bacteria</taxon>
        <taxon>Pseudomonadati</taxon>
        <taxon>Pseudomonadota</taxon>
        <taxon>Alphaproteobacteria</taxon>
        <taxon>Hyphomicrobiales</taxon>
        <taxon>Aurantimonadaceae</taxon>
        <taxon>Aureimonas</taxon>
    </lineage>
</organism>
<dbReference type="OrthoDB" id="7671151at2"/>
<feature type="domain" description="BON" evidence="1">
    <location>
        <begin position="243"/>
        <end position="313"/>
    </location>
</feature>
<dbReference type="InterPro" id="IPR007055">
    <property type="entry name" value="BON_dom"/>
</dbReference>
<dbReference type="AlphaFoldDB" id="A0A1H0EUM7"/>
<dbReference type="Pfam" id="PF04972">
    <property type="entry name" value="BON"/>
    <property type="match status" value="1"/>
</dbReference>
<dbReference type="STRING" id="1166073.SAMN05192530_102225"/>
<keyword evidence="3" id="KW-1185">Reference proteome</keyword>
<dbReference type="EMBL" id="FNIT01000002">
    <property type="protein sequence ID" value="SDN85969.1"/>
    <property type="molecule type" value="Genomic_DNA"/>
</dbReference>
<gene>
    <name evidence="2" type="ORF">SAMN05192530_102225</name>
</gene>
<evidence type="ECO:0000313" key="3">
    <source>
        <dbReference type="Proteomes" id="UP000198793"/>
    </source>
</evidence>
<dbReference type="Proteomes" id="UP000198793">
    <property type="component" value="Unassembled WGS sequence"/>
</dbReference>
<sequence>MTDAAGDPIILKILTGVQSGVDVFLVDGEYLLGSGDDDDIQIFDVSLLPGHVKLRVGNGKVTLAGGAGAARTQTGVQLAADGEPVELEPLDVVWVGTTRFTTGLASANWSSLGEGETPTPVKVRRPGLRLRRGRATDGGQPTERRPAAIRWGLPIAAGIAVVAIGAAAVSTMGVGPGAAGAQPQSRPTLERVETALRALPFARDVAARQEVDGAVFVTGFVETPAERRAVLQDVRTADEAARVRVGVLESMRAEIAQLLKSEAAGVDFTLSNRAEATLTGTVLDPAEAQRITGLVESSIIGLQKVSSEIRTRDTLLVDIQTLADRSGIAPLTLLRLDGSLAEISGVLPSEKVDSWVGFLQAYSSQYAKLIALRSLVQLQNPDGSLRPAPGGPALVLGDAPLAAGDVRMDPDRLVAGDYRLEDVFANRAAAVPDAATLAQPASGRPLDLASVIEGGGPVEPGRAVRRIGTPFLEDASNAGGAQTAAARAVSADAIAEQSATAASQATPRLVAAEPTDPGQINNKAVRDLIGAWSSKGMPGVGDGPRIGRALEALRLARPETTLEERYAPIQRREDAEPRSACWRGAEITTENVSGVLFWLDLLSVSSDLTLQSVAVETRPLVLEAALNPSRVDDCASRAGLSVDSVYLDEVTRNPDFVNFITRDLARYDLDIAGANLGSVNRFVQLRGGRKLHEGAAPDRNSRIASVGELGVAVARGEDVSAVIFGTNVNWIVR</sequence>